<keyword evidence="2" id="KW-1185">Reference proteome</keyword>
<proteinExistence type="predicted"/>
<evidence type="ECO:0000313" key="2">
    <source>
        <dbReference type="Proteomes" id="UP000693970"/>
    </source>
</evidence>
<evidence type="ECO:0000313" key="1">
    <source>
        <dbReference type="EMBL" id="KAG7355723.1"/>
    </source>
</evidence>
<protein>
    <submittedName>
        <fullName evidence="1">Mitochondrial biogenesis AIM24</fullName>
    </submittedName>
</protein>
<dbReference type="Pfam" id="PF01987">
    <property type="entry name" value="AIM24"/>
    <property type="match status" value="1"/>
</dbReference>
<dbReference type="PANTHER" id="PTHR43657">
    <property type="entry name" value="TRYPTOPHAN RNA-BINDING ATTENUATOR PROTEIN-LIKE PROTEIN"/>
    <property type="match status" value="1"/>
</dbReference>
<gene>
    <name evidence="1" type="ORF">IV203_000409</name>
</gene>
<reference evidence="1" key="1">
    <citation type="journal article" date="2021" name="Sci. Rep.">
        <title>Diploid genomic architecture of Nitzschia inconspicua, an elite biomass production diatom.</title>
        <authorList>
            <person name="Oliver A."/>
            <person name="Podell S."/>
            <person name="Pinowska A."/>
            <person name="Traller J.C."/>
            <person name="Smith S.R."/>
            <person name="McClure R."/>
            <person name="Beliaev A."/>
            <person name="Bohutskyi P."/>
            <person name="Hill E.A."/>
            <person name="Rabines A."/>
            <person name="Zheng H."/>
            <person name="Allen L.Z."/>
            <person name="Kuo A."/>
            <person name="Grigoriev I.V."/>
            <person name="Allen A.E."/>
            <person name="Hazlebeck D."/>
            <person name="Allen E.E."/>
        </authorList>
    </citation>
    <scope>NUCLEOTIDE SEQUENCE</scope>
    <source>
        <strain evidence="1">Hildebrandi</strain>
    </source>
</reference>
<dbReference type="AlphaFoldDB" id="A0A9K3PQM2"/>
<reference evidence="1" key="2">
    <citation type="submission" date="2021-04" db="EMBL/GenBank/DDBJ databases">
        <authorList>
            <person name="Podell S."/>
        </authorList>
    </citation>
    <scope>NUCLEOTIDE SEQUENCE</scope>
    <source>
        <strain evidence="1">Hildebrandi</strain>
    </source>
</reference>
<dbReference type="EMBL" id="JAGRRH010000015">
    <property type="protein sequence ID" value="KAG7355723.1"/>
    <property type="molecule type" value="Genomic_DNA"/>
</dbReference>
<comment type="caution">
    <text evidence="1">The sequence shown here is derived from an EMBL/GenBank/DDBJ whole genome shotgun (WGS) entry which is preliminary data.</text>
</comment>
<dbReference type="InterPro" id="IPR002838">
    <property type="entry name" value="AIM24"/>
</dbReference>
<sequence>MLQGFELWVPPVPLEFDDGMPYYEIIGTDAQIVQFPLKRGRQIMCFSGAMAYMSDGIKMDVQLAGFQKTFGRLAGGGSLFQVTYTNESGDDNAYIACTGDYPGVIVPMNMSSTGKIICLRDSFLCATVGLGRPMTNISAGFNPASNPISFCCSGIDFIVQTVENGEYAFLMAMGTVIKKTLRVGESIVVDGDSVLAFESSVTVDVRAVGNIAAICCGGEGIFNTELSGPGTIYLQSMSIDKLRRLFPPHVSSSSGDGDGGSSD</sequence>
<dbReference type="Proteomes" id="UP000693970">
    <property type="component" value="Unassembled WGS sequence"/>
</dbReference>
<dbReference type="PANTHER" id="PTHR43657:SF1">
    <property type="entry name" value="ALTERED INHERITANCE OF MITOCHONDRIA PROTEIN 24, MITOCHONDRIAL"/>
    <property type="match status" value="1"/>
</dbReference>
<organism evidence="1 2">
    <name type="scientific">Nitzschia inconspicua</name>
    <dbReference type="NCBI Taxonomy" id="303405"/>
    <lineage>
        <taxon>Eukaryota</taxon>
        <taxon>Sar</taxon>
        <taxon>Stramenopiles</taxon>
        <taxon>Ochrophyta</taxon>
        <taxon>Bacillariophyta</taxon>
        <taxon>Bacillariophyceae</taxon>
        <taxon>Bacillariophycidae</taxon>
        <taxon>Bacillariales</taxon>
        <taxon>Bacillariaceae</taxon>
        <taxon>Nitzschia</taxon>
    </lineage>
</organism>
<accession>A0A9K3PQM2</accession>
<dbReference type="OrthoDB" id="1705416at2759"/>
<name>A0A9K3PQM2_9STRA</name>